<dbReference type="RefSeq" id="WP_160588236.1">
    <property type="nucleotide sequence ID" value="NZ_BMHN01000001.1"/>
</dbReference>
<dbReference type="Gene3D" id="3.30.300.160">
    <property type="entry name" value="Type II secretion system, protein E, N-terminal domain"/>
    <property type="match status" value="1"/>
</dbReference>
<dbReference type="InterPro" id="IPR007831">
    <property type="entry name" value="T2SS_GspE_N"/>
</dbReference>
<dbReference type="Pfam" id="PF00437">
    <property type="entry name" value="T2SSE"/>
    <property type="match status" value="1"/>
</dbReference>
<name>A0A845QCM6_9HYPH</name>
<organism evidence="7 8">
    <name type="scientific">Pyruvatibacter mobilis</name>
    <dbReference type="NCBI Taxonomy" id="1712261"/>
    <lineage>
        <taxon>Bacteria</taxon>
        <taxon>Pseudomonadati</taxon>
        <taxon>Pseudomonadota</taxon>
        <taxon>Alphaproteobacteria</taxon>
        <taxon>Hyphomicrobiales</taxon>
        <taxon>Parvibaculaceae</taxon>
        <taxon>Pyruvatibacter</taxon>
    </lineage>
</organism>
<comment type="similarity">
    <text evidence="1">Belongs to the GSP E family.</text>
</comment>
<keyword evidence="3" id="KW-0067">ATP-binding</keyword>
<sequence>MNMTFGRNKNGKSGADKPDTAAPGDSAAEAASADATAPRDAAKPTLNIHDLGLDLEGEADGFAEQDSPDEVDLGIERLIRSAGAAPKRGAQPADIAGASVTPISAARPAAARPEGAGRAGPTLKVTDAAIAEEVAKADNSGRRPTMASLGDMQRPLGERLVELGYVTRRGLDTAIAEQERNPHKLLGKILSDLDLFTDEVASVEITSAHDPLHTLIDPEAIKLAPEDLIRTAQALPVSRGGGAIMVALSHPREIDQVELLRPYLPAGTRIEPCFWPKAALAETIEAVLDYEMSAERILKGLARGSEARGADATVWTDPAVRLVNAALLDAIRAGASHAHFEPVNGYVRLRYRVDGAMQQSSSIDKRFWAPVAAHLRAIAGLGDTTAAHQEGSEPGEFTMRLGGRIFLCALKTFDTLNGERMTIRLGEIARDPMSLGELGLSDHSAALVLRSLVRPSGMIVVAGGRASGRTTTLYGMLGEMKAAERSIFTVERRIGYRLPLVSQLEVTTAQANNPETLIDDVIAQDPDVLLFDKIEDGATARSLANAASAGRLVMTSMDAPDSLAALIELIGMVDDPRQLAGRITTVMAQRLVRRLCSVCKQSRLASADECFIFGLDPTDRPTVYHPNGCPSCRSTGYRGRTVISEVLNIDDDMNDLIAEGAPIADLRAAAASKGFQTLAEDGVRKVLMGEVSPGELARAVDLAARL</sequence>
<dbReference type="InterPro" id="IPR037257">
    <property type="entry name" value="T2SS_E_N_sf"/>
</dbReference>
<dbReference type="AlphaFoldDB" id="A0A845QCM6"/>
<dbReference type="Proteomes" id="UP000470384">
    <property type="component" value="Unassembled WGS sequence"/>
</dbReference>
<evidence type="ECO:0000313" key="7">
    <source>
        <dbReference type="EMBL" id="NBG96179.1"/>
    </source>
</evidence>
<accession>A0A845QCM6</accession>
<keyword evidence="8" id="KW-1185">Reference proteome</keyword>
<dbReference type="GO" id="GO:0005886">
    <property type="term" value="C:plasma membrane"/>
    <property type="evidence" value="ECO:0007669"/>
    <property type="project" value="TreeGrafter"/>
</dbReference>
<feature type="domain" description="Bacterial type II secretion system protein E" evidence="5">
    <location>
        <begin position="317"/>
        <end position="696"/>
    </location>
</feature>
<evidence type="ECO:0000259" key="6">
    <source>
        <dbReference type="Pfam" id="PF05157"/>
    </source>
</evidence>
<reference evidence="7 8" key="1">
    <citation type="journal article" date="2016" name="Int. J. Syst. Evol. Microbiol.">
        <title>Pyruvatibacter mobilis gen. nov., sp. nov., a marine bacterium from the culture broth of Picochlorum sp. 122.</title>
        <authorList>
            <person name="Wang G."/>
            <person name="Tang M."/>
            <person name="Wu H."/>
            <person name="Dai S."/>
            <person name="Li T."/>
            <person name="Chen C."/>
            <person name="He H."/>
            <person name="Fan J."/>
            <person name="Xiang W."/>
            <person name="Li X."/>
        </authorList>
    </citation>
    <scope>NUCLEOTIDE SEQUENCE [LARGE SCALE GENOMIC DNA]</scope>
    <source>
        <strain evidence="7 8">GYP-11</strain>
    </source>
</reference>
<evidence type="ECO:0000313" key="8">
    <source>
        <dbReference type="Proteomes" id="UP000470384"/>
    </source>
</evidence>
<comment type="caution">
    <text evidence="7">The sequence shown here is derived from an EMBL/GenBank/DDBJ whole genome shotgun (WGS) entry which is preliminary data.</text>
</comment>
<protein>
    <submittedName>
        <fullName evidence="7">Uncharacterized protein</fullName>
    </submittedName>
</protein>
<evidence type="ECO:0000256" key="1">
    <source>
        <dbReference type="ARBA" id="ARBA00006611"/>
    </source>
</evidence>
<evidence type="ECO:0000256" key="4">
    <source>
        <dbReference type="SAM" id="MobiDB-lite"/>
    </source>
</evidence>
<dbReference type="SUPFAM" id="SSF160246">
    <property type="entry name" value="EspE N-terminal domain-like"/>
    <property type="match status" value="1"/>
</dbReference>
<keyword evidence="2" id="KW-0547">Nucleotide-binding</keyword>
<proteinExistence type="inferred from homology"/>
<dbReference type="GO" id="GO:0005524">
    <property type="term" value="F:ATP binding"/>
    <property type="evidence" value="ECO:0007669"/>
    <property type="project" value="UniProtKB-KW"/>
</dbReference>
<dbReference type="InterPro" id="IPR001482">
    <property type="entry name" value="T2SS/T4SS_dom"/>
</dbReference>
<evidence type="ECO:0000259" key="5">
    <source>
        <dbReference type="Pfam" id="PF00437"/>
    </source>
</evidence>
<dbReference type="Gene3D" id="3.40.50.300">
    <property type="entry name" value="P-loop containing nucleotide triphosphate hydrolases"/>
    <property type="match status" value="1"/>
</dbReference>
<dbReference type="Gene3D" id="3.30.450.90">
    <property type="match status" value="1"/>
</dbReference>
<dbReference type="InterPro" id="IPR027417">
    <property type="entry name" value="P-loop_NTPase"/>
</dbReference>
<dbReference type="GeneID" id="300655328"/>
<dbReference type="Pfam" id="PF05157">
    <property type="entry name" value="MshEN"/>
    <property type="match status" value="1"/>
</dbReference>
<feature type="domain" description="Type II secretion system protein GspE N-terminal" evidence="6">
    <location>
        <begin position="213"/>
        <end position="292"/>
    </location>
</feature>
<dbReference type="OrthoDB" id="9804785at2"/>
<dbReference type="SUPFAM" id="SSF52540">
    <property type="entry name" value="P-loop containing nucleoside triphosphate hydrolases"/>
    <property type="match status" value="1"/>
</dbReference>
<dbReference type="EMBL" id="WXYQ01000007">
    <property type="protein sequence ID" value="NBG96179.1"/>
    <property type="molecule type" value="Genomic_DNA"/>
</dbReference>
<evidence type="ECO:0000256" key="3">
    <source>
        <dbReference type="ARBA" id="ARBA00022840"/>
    </source>
</evidence>
<dbReference type="GO" id="GO:0016887">
    <property type="term" value="F:ATP hydrolysis activity"/>
    <property type="evidence" value="ECO:0007669"/>
    <property type="project" value="TreeGrafter"/>
</dbReference>
<feature type="compositionally biased region" description="Low complexity" evidence="4">
    <location>
        <begin position="20"/>
        <end position="39"/>
    </location>
</feature>
<gene>
    <name evidence="7" type="ORF">GTQ45_10590</name>
</gene>
<evidence type="ECO:0000256" key="2">
    <source>
        <dbReference type="ARBA" id="ARBA00022741"/>
    </source>
</evidence>
<dbReference type="PANTHER" id="PTHR30258:SF1">
    <property type="entry name" value="PROTEIN TRANSPORT PROTEIN HOFB HOMOLOG"/>
    <property type="match status" value="1"/>
</dbReference>
<feature type="region of interest" description="Disordered" evidence="4">
    <location>
        <begin position="1"/>
        <end position="45"/>
    </location>
</feature>
<dbReference type="PANTHER" id="PTHR30258">
    <property type="entry name" value="TYPE II SECRETION SYSTEM PROTEIN GSPE-RELATED"/>
    <property type="match status" value="1"/>
</dbReference>